<feature type="transmembrane region" description="Helical" evidence="5">
    <location>
        <begin position="7"/>
        <end position="25"/>
    </location>
</feature>
<dbReference type="InterPro" id="IPR009908">
    <property type="entry name" value="Methylamine_util_MauE"/>
</dbReference>
<evidence type="ECO:0000313" key="7">
    <source>
        <dbReference type="EMBL" id="MDQ0372530.1"/>
    </source>
</evidence>
<dbReference type="EMBL" id="JAUSVB010000001">
    <property type="protein sequence ID" value="MDQ0372530.1"/>
    <property type="molecule type" value="Genomic_DNA"/>
</dbReference>
<evidence type="ECO:0000256" key="1">
    <source>
        <dbReference type="ARBA" id="ARBA00004141"/>
    </source>
</evidence>
<name>A0ABU0EB81_9CELL</name>
<keyword evidence="2 5" id="KW-0812">Transmembrane</keyword>
<sequence>MLSADVKADIAVVLTVGLGLMWLWAGVAKLRHPLDPQRLRTLLPLPVPVLAVAAGALPIVELGLGVLLLTRTHVVVTAWFSALLLVTFAGVQVAALVRASLTPTGSSAAVQAVAGCGCFGRAAAPVDTVPVLAAPADLTRAGSHVARALVLAAVAVAITLPCPYCVG</sequence>
<dbReference type="RefSeq" id="WP_307490077.1">
    <property type="nucleotide sequence ID" value="NZ_JAUSVB010000001.1"/>
</dbReference>
<comment type="subcellular location">
    <subcellularLocation>
        <location evidence="1">Membrane</location>
        <topology evidence="1">Multi-pass membrane protein</topology>
    </subcellularLocation>
</comment>
<feature type="domain" description="Methylamine utilisation protein MauE" evidence="6">
    <location>
        <begin position="10"/>
        <end position="158"/>
    </location>
</feature>
<evidence type="ECO:0000256" key="5">
    <source>
        <dbReference type="SAM" id="Phobius"/>
    </source>
</evidence>
<dbReference type="Pfam" id="PF07291">
    <property type="entry name" value="MauE"/>
    <property type="match status" value="1"/>
</dbReference>
<feature type="transmembrane region" description="Helical" evidence="5">
    <location>
        <begin position="76"/>
        <end position="97"/>
    </location>
</feature>
<evidence type="ECO:0000256" key="3">
    <source>
        <dbReference type="ARBA" id="ARBA00022989"/>
    </source>
</evidence>
<reference evidence="7 8" key="1">
    <citation type="submission" date="2023-07" db="EMBL/GenBank/DDBJ databases">
        <title>Sorghum-associated microbial communities from plants grown in Nebraska, USA.</title>
        <authorList>
            <person name="Schachtman D."/>
        </authorList>
    </citation>
    <scope>NUCLEOTIDE SEQUENCE [LARGE SCALE GENOMIC DNA]</scope>
    <source>
        <strain evidence="7 8">BE332</strain>
    </source>
</reference>
<organism evidence="7 8">
    <name type="scientific">Cellulomonas humilata</name>
    <dbReference type="NCBI Taxonomy" id="144055"/>
    <lineage>
        <taxon>Bacteria</taxon>
        <taxon>Bacillati</taxon>
        <taxon>Actinomycetota</taxon>
        <taxon>Actinomycetes</taxon>
        <taxon>Micrococcales</taxon>
        <taxon>Cellulomonadaceae</taxon>
        <taxon>Cellulomonas</taxon>
    </lineage>
</organism>
<evidence type="ECO:0000256" key="2">
    <source>
        <dbReference type="ARBA" id="ARBA00022692"/>
    </source>
</evidence>
<keyword evidence="8" id="KW-1185">Reference proteome</keyword>
<gene>
    <name evidence="7" type="ORF">J2X26_000827</name>
</gene>
<accession>A0ABU0EB81</accession>
<comment type="caution">
    <text evidence="7">The sequence shown here is derived from an EMBL/GenBank/DDBJ whole genome shotgun (WGS) entry which is preliminary data.</text>
</comment>
<evidence type="ECO:0000256" key="4">
    <source>
        <dbReference type="ARBA" id="ARBA00023136"/>
    </source>
</evidence>
<feature type="transmembrane region" description="Helical" evidence="5">
    <location>
        <begin position="45"/>
        <end position="69"/>
    </location>
</feature>
<dbReference type="Proteomes" id="UP001239626">
    <property type="component" value="Unassembled WGS sequence"/>
</dbReference>
<proteinExistence type="predicted"/>
<keyword evidence="4 5" id="KW-0472">Membrane</keyword>
<protein>
    <submittedName>
        <fullName evidence="7">Membrane protein YphA (DoxX/SURF4 family)</fullName>
    </submittedName>
</protein>
<evidence type="ECO:0000259" key="6">
    <source>
        <dbReference type="Pfam" id="PF07291"/>
    </source>
</evidence>
<evidence type="ECO:0000313" key="8">
    <source>
        <dbReference type="Proteomes" id="UP001239626"/>
    </source>
</evidence>
<keyword evidence="3 5" id="KW-1133">Transmembrane helix</keyword>